<dbReference type="OrthoDB" id="231179at2"/>
<feature type="region of interest" description="Disordered" evidence="1">
    <location>
        <begin position="423"/>
        <end position="460"/>
    </location>
</feature>
<evidence type="ECO:0000256" key="1">
    <source>
        <dbReference type="SAM" id="MobiDB-lite"/>
    </source>
</evidence>
<dbReference type="GO" id="GO:0004803">
    <property type="term" value="F:transposase activity"/>
    <property type="evidence" value="ECO:0007669"/>
    <property type="project" value="InterPro"/>
</dbReference>
<organism evidence="3 5">
    <name type="scientific">Roseimaritima multifibrata</name>
    <dbReference type="NCBI Taxonomy" id="1930274"/>
    <lineage>
        <taxon>Bacteria</taxon>
        <taxon>Pseudomonadati</taxon>
        <taxon>Planctomycetota</taxon>
        <taxon>Planctomycetia</taxon>
        <taxon>Pirellulales</taxon>
        <taxon>Pirellulaceae</taxon>
        <taxon>Roseimaritima</taxon>
    </lineage>
</organism>
<reference evidence="3 5" key="1">
    <citation type="submission" date="2019-02" db="EMBL/GenBank/DDBJ databases">
        <title>Deep-cultivation of Planctomycetes and their phenomic and genomic characterization uncovers novel biology.</title>
        <authorList>
            <person name="Wiegand S."/>
            <person name="Jogler M."/>
            <person name="Boedeker C."/>
            <person name="Pinto D."/>
            <person name="Vollmers J."/>
            <person name="Rivas-Marin E."/>
            <person name="Kohn T."/>
            <person name="Peeters S.H."/>
            <person name="Heuer A."/>
            <person name="Rast P."/>
            <person name="Oberbeckmann S."/>
            <person name="Bunk B."/>
            <person name="Jeske O."/>
            <person name="Meyerdierks A."/>
            <person name="Storesund J.E."/>
            <person name="Kallscheuer N."/>
            <person name="Luecker S."/>
            <person name="Lage O.M."/>
            <person name="Pohl T."/>
            <person name="Merkel B.J."/>
            <person name="Hornburger P."/>
            <person name="Mueller R.-W."/>
            <person name="Bruemmer F."/>
            <person name="Labrenz M."/>
            <person name="Spormann A.M."/>
            <person name="Op den Camp H."/>
            <person name="Overmann J."/>
            <person name="Amann R."/>
            <person name="Jetten M.S.M."/>
            <person name="Mascher T."/>
            <person name="Medema M.H."/>
            <person name="Devos D.P."/>
            <person name="Kaster A.-K."/>
            <person name="Ovreas L."/>
            <person name="Rohde M."/>
            <person name="Galperin M.Y."/>
            <person name="Jogler C."/>
        </authorList>
    </citation>
    <scope>NUCLEOTIDE SEQUENCE [LARGE SCALE GENOMIC DNA]</scope>
    <source>
        <strain evidence="3 5">FF011L</strain>
    </source>
</reference>
<gene>
    <name evidence="3" type="ORF">FF011L_29090</name>
    <name evidence="4" type="ORF">FF011L_54680</name>
</gene>
<dbReference type="AlphaFoldDB" id="A0A517MGX8"/>
<feature type="compositionally biased region" description="Basic residues" evidence="1">
    <location>
        <begin position="424"/>
        <end position="441"/>
    </location>
</feature>
<proteinExistence type="predicted"/>
<dbReference type="KEGG" id="rml:FF011L_54680"/>
<dbReference type="PANTHER" id="PTHR33258">
    <property type="entry name" value="TRANSPOSASE INSL FOR INSERTION SEQUENCE ELEMENT IS186A-RELATED"/>
    <property type="match status" value="1"/>
</dbReference>
<evidence type="ECO:0000313" key="3">
    <source>
        <dbReference type="EMBL" id="QDS94131.1"/>
    </source>
</evidence>
<keyword evidence="5" id="KW-1185">Reference proteome</keyword>
<dbReference type="PANTHER" id="PTHR33258:SF1">
    <property type="entry name" value="TRANSPOSASE INSL FOR INSERTION SEQUENCE ELEMENT IS186A-RELATED"/>
    <property type="match status" value="1"/>
</dbReference>
<evidence type="ECO:0000313" key="5">
    <source>
        <dbReference type="Proteomes" id="UP000320672"/>
    </source>
</evidence>
<dbReference type="EMBL" id="CP036262">
    <property type="protein sequence ID" value="QDS96656.1"/>
    <property type="molecule type" value="Genomic_DNA"/>
</dbReference>
<dbReference type="Proteomes" id="UP000320672">
    <property type="component" value="Chromosome"/>
</dbReference>
<evidence type="ECO:0000259" key="2">
    <source>
        <dbReference type="Pfam" id="PF01609"/>
    </source>
</evidence>
<accession>A0A517MGX8</accession>
<feature type="domain" description="Transposase IS4-like" evidence="2">
    <location>
        <begin position="165"/>
        <end position="350"/>
    </location>
</feature>
<name>A0A517MGX8_9BACT</name>
<dbReference type="SUPFAM" id="SSF53098">
    <property type="entry name" value="Ribonuclease H-like"/>
    <property type="match status" value="1"/>
</dbReference>
<dbReference type="EMBL" id="CP036262">
    <property type="protein sequence ID" value="QDS94131.1"/>
    <property type="molecule type" value="Genomic_DNA"/>
</dbReference>
<sequence>MNVDELLERFKKDCPVALGTRLVLNHLLSNERMDALFARHVERQRCGELLFSSVADVMACVALKIKPSVNAAYRRHKENIEVSIASVYNKLQGIELQVSRALVSETAAELSQLWDHLEGPKSLPVFNGYATRIMDGNHLAGTEHRIKELRTLGAAALPATTIPILDPDKKLLVDVIVCRDGHAGEATLHPQIFDLVQKDQVWIGDRHFASQKMMTTIALDKQAFFVLRHSTALLPNWESQGKRSKIGPCDGGVLYEQKISFTYQGRPLHLRRITIELDKPTRKGDKAVHILTNLPKRVSAKKVAKGYRKRWNIETAFQQLATTLHSEIKTLGYPKAALFSFCMAVMMYNILSVIKTSIGCAANDADLADKVSSYYAANDVSESWKGFAIAVTEEEFDSVYRELTLEQLAKELVDIGKQLDFSRYKKSPRGPKKPPPKKKSGNRGNHVSTAKILDQRAAKC</sequence>
<dbReference type="Pfam" id="PF01609">
    <property type="entry name" value="DDE_Tnp_1"/>
    <property type="match status" value="1"/>
</dbReference>
<dbReference type="GO" id="GO:0003677">
    <property type="term" value="F:DNA binding"/>
    <property type="evidence" value="ECO:0007669"/>
    <property type="project" value="InterPro"/>
</dbReference>
<dbReference type="InterPro" id="IPR002559">
    <property type="entry name" value="Transposase_11"/>
</dbReference>
<dbReference type="KEGG" id="rml:FF011L_29090"/>
<dbReference type="GO" id="GO:0006313">
    <property type="term" value="P:DNA transposition"/>
    <property type="evidence" value="ECO:0007669"/>
    <property type="project" value="InterPro"/>
</dbReference>
<evidence type="ECO:0000313" key="4">
    <source>
        <dbReference type="EMBL" id="QDS96656.1"/>
    </source>
</evidence>
<protein>
    <submittedName>
        <fullName evidence="3">Transposase DDE domain protein</fullName>
    </submittedName>
</protein>
<dbReference type="RefSeq" id="WP_145352161.1">
    <property type="nucleotide sequence ID" value="NZ_CP036262.1"/>
</dbReference>
<dbReference type="InterPro" id="IPR012337">
    <property type="entry name" value="RNaseH-like_sf"/>
</dbReference>